<dbReference type="InParanoid" id="K1W4B9"/>
<dbReference type="eggNOG" id="ENOG502RDFF">
    <property type="taxonomic scope" value="Eukaryota"/>
</dbReference>
<dbReference type="Proteomes" id="UP000006757">
    <property type="component" value="Unassembled WGS sequence"/>
</dbReference>
<comment type="caution">
    <text evidence="2">The sequence shown here is derived from an EMBL/GenBank/DDBJ whole genome shotgun (WGS) entry which is preliminary data.</text>
</comment>
<feature type="compositionally biased region" description="Basic and acidic residues" evidence="1">
    <location>
        <begin position="450"/>
        <end position="462"/>
    </location>
</feature>
<reference evidence="2 3" key="1">
    <citation type="journal article" date="2012" name="Eukaryot. Cell">
        <title>Genome sequence of the Trichosporon asahii environmental strain CBS 8904.</title>
        <authorList>
            <person name="Yang R.Y."/>
            <person name="Li H.T."/>
            <person name="Zhu H."/>
            <person name="Zhou G.P."/>
            <person name="Wang M."/>
            <person name="Wang L."/>
        </authorList>
    </citation>
    <scope>NUCLEOTIDE SEQUENCE [LARGE SCALE GENOMIC DNA]</scope>
    <source>
        <strain evidence="2 3">CBS 8904</strain>
    </source>
</reference>
<protein>
    <submittedName>
        <fullName evidence="2">Uncharacterized protein</fullName>
    </submittedName>
</protein>
<dbReference type="STRING" id="1220162.K1W4B9"/>
<sequence length="520" mass="55795">MRDGDIAAKKAALSKALSAAYLESQVADLEGRVKNVHVNGGEDRSSPDLFRERANAALAHPSQPQPPTPTRAAAEQQQQWRASPAPTPRAARIDDSPSPPGTPTGGNGEWNIYVVDVSALMWAPHSVRKLLNSNTQVAELVVPSDAIQTLDLLKKGNSSVAVAARSATRFVEHATRHWKPVSVDPSLAVQAGTNYKKGKGLRIQREGESVALEDDLIQDSWLTSVLGCASYFARIQRAEETDSEWNEPKPLVLIAHPPLSAELGGSETEHTERAEGYTLSLEAGRFELALEVLRDDETEDVGRRGGGGRGRGAGTRGARNTGRNGGGRRRKEPGPEPEREVKILLRRPEKVEEPSAPSPEVAVDESGDTTGDSPFTRLRPTPQSQAHLPRPTAVSTKAHPAQPQQQPKQKNKANDDRSDTGRNRGRGKGRGGRGRGHYGGGFVLLQRPDTLVHHVGRGEFDRSGGQLGGGSGNNDSNANQNSNAAAGAGPGPAGWRRAYASNDEPPPPQRNKVVLLQRPR</sequence>
<organism evidence="2 3">
    <name type="scientific">Trichosporon asahii var. asahii (strain CBS 8904)</name>
    <name type="common">Yeast</name>
    <dbReference type="NCBI Taxonomy" id="1220162"/>
    <lineage>
        <taxon>Eukaryota</taxon>
        <taxon>Fungi</taxon>
        <taxon>Dikarya</taxon>
        <taxon>Basidiomycota</taxon>
        <taxon>Agaricomycotina</taxon>
        <taxon>Tremellomycetes</taxon>
        <taxon>Trichosporonales</taxon>
        <taxon>Trichosporonaceae</taxon>
        <taxon>Trichosporon</taxon>
    </lineage>
</organism>
<evidence type="ECO:0000313" key="3">
    <source>
        <dbReference type="Proteomes" id="UP000006757"/>
    </source>
</evidence>
<dbReference type="OrthoDB" id="69928at2759"/>
<dbReference type="Gene3D" id="3.40.50.1010">
    <property type="entry name" value="5'-nuclease"/>
    <property type="match status" value="1"/>
</dbReference>
<feature type="region of interest" description="Disordered" evidence="1">
    <location>
        <begin position="297"/>
        <end position="520"/>
    </location>
</feature>
<dbReference type="HOGENOM" id="CLU_523970_0_0_1"/>
<evidence type="ECO:0000313" key="2">
    <source>
        <dbReference type="EMBL" id="EKD03698.1"/>
    </source>
</evidence>
<name>K1W4B9_TRIAC</name>
<keyword evidence="3" id="KW-1185">Reference proteome</keyword>
<feature type="compositionally biased region" description="Basic residues" evidence="1">
    <location>
        <begin position="423"/>
        <end position="436"/>
    </location>
</feature>
<dbReference type="OMA" id="DNGYERE"/>
<accession>K1W4B9</accession>
<proteinExistence type="predicted"/>
<feature type="compositionally biased region" description="Gly residues" evidence="1">
    <location>
        <begin position="304"/>
        <end position="315"/>
    </location>
</feature>
<feature type="compositionally biased region" description="Low complexity" evidence="1">
    <location>
        <begin position="473"/>
        <end position="487"/>
    </location>
</feature>
<dbReference type="AlphaFoldDB" id="K1W4B9"/>
<feature type="compositionally biased region" description="Low complexity" evidence="1">
    <location>
        <begin position="70"/>
        <end position="90"/>
    </location>
</feature>
<feature type="compositionally biased region" description="Basic and acidic residues" evidence="1">
    <location>
        <begin position="40"/>
        <end position="54"/>
    </location>
</feature>
<evidence type="ECO:0000256" key="1">
    <source>
        <dbReference type="SAM" id="MobiDB-lite"/>
    </source>
</evidence>
<feature type="region of interest" description="Disordered" evidence="1">
    <location>
        <begin position="37"/>
        <end position="108"/>
    </location>
</feature>
<feature type="compositionally biased region" description="Basic and acidic residues" evidence="1">
    <location>
        <begin position="332"/>
        <end position="353"/>
    </location>
</feature>
<dbReference type="EMBL" id="AMBO01000242">
    <property type="protein sequence ID" value="EKD03698.1"/>
    <property type="molecule type" value="Genomic_DNA"/>
</dbReference>
<gene>
    <name evidence="2" type="ORF">A1Q2_02044</name>
</gene>
<feature type="compositionally biased region" description="Basic and acidic residues" evidence="1">
    <location>
        <begin position="412"/>
        <end position="422"/>
    </location>
</feature>